<comment type="caution">
    <text evidence="2">The sequence shown here is derived from an EMBL/GenBank/DDBJ whole genome shotgun (WGS) entry which is preliminary data.</text>
</comment>
<accession>A0A7J6VJQ5</accession>
<protein>
    <submittedName>
        <fullName evidence="2">Uncharacterized protein</fullName>
    </submittedName>
</protein>
<feature type="compositionally biased region" description="Basic and acidic residues" evidence="1">
    <location>
        <begin position="21"/>
        <end position="37"/>
    </location>
</feature>
<dbReference type="EMBL" id="JABWDY010031325">
    <property type="protein sequence ID" value="KAF5184991.1"/>
    <property type="molecule type" value="Genomic_DNA"/>
</dbReference>
<feature type="non-terminal residue" evidence="2">
    <location>
        <position position="1"/>
    </location>
</feature>
<evidence type="ECO:0000313" key="3">
    <source>
        <dbReference type="Proteomes" id="UP000554482"/>
    </source>
</evidence>
<evidence type="ECO:0000256" key="1">
    <source>
        <dbReference type="SAM" id="MobiDB-lite"/>
    </source>
</evidence>
<proteinExistence type="predicted"/>
<evidence type="ECO:0000313" key="2">
    <source>
        <dbReference type="EMBL" id="KAF5184991.1"/>
    </source>
</evidence>
<reference evidence="2 3" key="1">
    <citation type="submission" date="2020-06" db="EMBL/GenBank/DDBJ databases">
        <title>Transcriptomic and genomic resources for Thalictrum thalictroides and T. hernandezii: Facilitating candidate gene discovery in an emerging model plant lineage.</title>
        <authorList>
            <person name="Arias T."/>
            <person name="Riano-Pachon D.M."/>
            <person name="Di Stilio V.S."/>
        </authorList>
    </citation>
    <scope>NUCLEOTIDE SEQUENCE [LARGE SCALE GENOMIC DNA]</scope>
    <source>
        <strain evidence="3">cv. WT478/WT964</strain>
        <tissue evidence="2">Leaves</tissue>
    </source>
</reference>
<keyword evidence="3" id="KW-1185">Reference proteome</keyword>
<name>A0A7J6VJQ5_THATH</name>
<sequence>AILGLAGLRSVHDAGAGQQGKVDDRNNYKDSSKDRESSSAAYEHLMTVAPTERAAGTGQPH</sequence>
<organism evidence="2 3">
    <name type="scientific">Thalictrum thalictroides</name>
    <name type="common">Rue-anemone</name>
    <name type="synonym">Anemone thalictroides</name>
    <dbReference type="NCBI Taxonomy" id="46969"/>
    <lineage>
        <taxon>Eukaryota</taxon>
        <taxon>Viridiplantae</taxon>
        <taxon>Streptophyta</taxon>
        <taxon>Embryophyta</taxon>
        <taxon>Tracheophyta</taxon>
        <taxon>Spermatophyta</taxon>
        <taxon>Magnoliopsida</taxon>
        <taxon>Ranunculales</taxon>
        <taxon>Ranunculaceae</taxon>
        <taxon>Thalictroideae</taxon>
        <taxon>Thalictrum</taxon>
    </lineage>
</organism>
<feature type="region of interest" description="Disordered" evidence="1">
    <location>
        <begin position="1"/>
        <end position="61"/>
    </location>
</feature>
<gene>
    <name evidence="2" type="ORF">FRX31_025423</name>
</gene>
<dbReference type="AlphaFoldDB" id="A0A7J6VJQ5"/>
<dbReference type="Proteomes" id="UP000554482">
    <property type="component" value="Unassembled WGS sequence"/>
</dbReference>